<reference evidence="2 3" key="1">
    <citation type="submission" date="2019-03" db="EMBL/GenBank/DDBJ databases">
        <authorList>
            <person name="Liu G."/>
        </authorList>
    </citation>
    <scope>NUCLEOTIDE SEQUENCE [LARGE SCALE GENOMIC DNA]</scope>
    <source>
        <strain evidence="2 3">DSM 19099</strain>
    </source>
</reference>
<sequence>MNVRAAYSGSFFERRSENMIIQEDRIHTVPLLIVEEEGSDEKPTLFFFHGVTSAKEHNLHIAYTIAKQGFRVILPDALYHGARGEGTHDPYRHFWTVVQQSITEFPDLVEEVLQRYPSQEEELYIGGTSMGAITSYGLLKRYEWIKKACIFMGAPQYEEFSKLMFELAAQRGIHLTEEQKKQVFEEISADDLSKDVSVLKGRQLYIWHGTEDKTVPYSFAERFVKQLQNSPDVNNADITFFAEKGADHKITRKAMLDAAAWFEQQRTNQIKVTLSYES</sequence>
<dbReference type="InterPro" id="IPR029058">
    <property type="entry name" value="AB_hydrolase_fold"/>
</dbReference>
<feature type="domain" description="Serine aminopeptidase S33" evidence="1">
    <location>
        <begin position="42"/>
        <end position="154"/>
    </location>
</feature>
<dbReference type="Gene3D" id="3.40.50.1820">
    <property type="entry name" value="alpha/beta hydrolase"/>
    <property type="match status" value="1"/>
</dbReference>
<gene>
    <name evidence="2" type="ORF">E2L03_03385</name>
</gene>
<comment type="caution">
    <text evidence="2">The sequence shown here is derived from an EMBL/GenBank/DDBJ whole genome shotgun (WGS) entry which is preliminary data.</text>
</comment>
<dbReference type="AlphaFoldDB" id="A0A4Y7WQN7"/>
<protein>
    <submittedName>
        <fullName evidence="2">Esterase</fullName>
    </submittedName>
</protein>
<evidence type="ECO:0000259" key="1">
    <source>
        <dbReference type="Pfam" id="PF12146"/>
    </source>
</evidence>
<dbReference type="Proteomes" id="UP000298210">
    <property type="component" value="Unassembled WGS sequence"/>
</dbReference>
<dbReference type="Pfam" id="PF12146">
    <property type="entry name" value="Hydrolase_4"/>
    <property type="match status" value="1"/>
</dbReference>
<dbReference type="InterPro" id="IPR022742">
    <property type="entry name" value="Hydrolase_4"/>
</dbReference>
<proteinExistence type="predicted"/>
<evidence type="ECO:0000313" key="3">
    <source>
        <dbReference type="Proteomes" id="UP000298210"/>
    </source>
</evidence>
<organism evidence="2 3">
    <name type="scientific">Shouchella lehensis</name>
    <dbReference type="NCBI Taxonomy" id="300825"/>
    <lineage>
        <taxon>Bacteria</taxon>
        <taxon>Bacillati</taxon>
        <taxon>Bacillota</taxon>
        <taxon>Bacilli</taxon>
        <taxon>Bacillales</taxon>
        <taxon>Bacillaceae</taxon>
        <taxon>Shouchella</taxon>
    </lineage>
</organism>
<accession>A0A4Y7WQN7</accession>
<dbReference type="SUPFAM" id="SSF53474">
    <property type="entry name" value="alpha/beta-Hydrolases"/>
    <property type="match status" value="1"/>
</dbReference>
<dbReference type="EMBL" id="SNUX01000001">
    <property type="protein sequence ID" value="TES50976.1"/>
    <property type="molecule type" value="Genomic_DNA"/>
</dbReference>
<evidence type="ECO:0000313" key="2">
    <source>
        <dbReference type="EMBL" id="TES50976.1"/>
    </source>
</evidence>
<name>A0A4Y7WQN7_9BACI</name>